<dbReference type="STRING" id="29655.A0A0K9PBX3"/>
<dbReference type="InterPro" id="IPR000504">
    <property type="entry name" value="RRM_dom"/>
</dbReference>
<dbReference type="GO" id="GO:0003729">
    <property type="term" value="F:mRNA binding"/>
    <property type="evidence" value="ECO:0000318"/>
    <property type="project" value="GO_Central"/>
</dbReference>
<dbReference type="SMART" id="SM00360">
    <property type="entry name" value="RRM"/>
    <property type="match status" value="2"/>
</dbReference>
<dbReference type="InterPro" id="IPR035979">
    <property type="entry name" value="RBD_domain_sf"/>
</dbReference>
<dbReference type="Pfam" id="PF00076">
    <property type="entry name" value="RRM_1"/>
    <property type="match status" value="2"/>
</dbReference>
<sequence length="293" mass="31769">MALAASTTTFLSSKPSIPNFTITSAANPRIAVAVRASSIKSRHVVAFSARNLNPSLSSSSSLSRLFSALGDASATMSTVGGEDAAESATEVQKLEKLYVWNLPWSFKASDIRELFGQCGTVKNVEMIVQKNGKSRGYAFVTMDSVMEASAVVDKFDSYKALDRIITVTYAKSLKKPSPPTPPALPAQASRDRDTQYVIYASNLSWKVRSNNLREFFSSSFKPVSARVVFDSPTGKSSGYGFVSFSTEEEAITVISELNGKELMGRPLRLKISEKKSNDEAPNGMDAEKSQLTL</sequence>
<organism evidence="5 6">
    <name type="scientific">Zostera marina</name>
    <name type="common">Eelgrass</name>
    <dbReference type="NCBI Taxonomy" id="29655"/>
    <lineage>
        <taxon>Eukaryota</taxon>
        <taxon>Viridiplantae</taxon>
        <taxon>Streptophyta</taxon>
        <taxon>Embryophyta</taxon>
        <taxon>Tracheophyta</taxon>
        <taxon>Spermatophyta</taxon>
        <taxon>Magnoliopsida</taxon>
        <taxon>Liliopsida</taxon>
        <taxon>Zosteraceae</taxon>
        <taxon>Zostera</taxon>
    </lineage>
</organism>
<dbReference type="OrthoDB" id="439808at2759"/>
<dbReference type="Proteomes" id="UP000036987">
    <property type="component" value="Unassembled WGS sequence"/>
</dbReference>
<name>A0A0K9PBX3_ZOSMR</name>
<evidence type="ECO:0000256" key="2">
    <source>
        <dbReference type="PROSITE-ProRule" id="PRU00176"/>
    </source>
</evidence>
<evidence type="ECO:0000313" key="6">
    <source>
        <dbReference type="Proteomes" id="UP000036987"/>
    </source>
</evidence>
<evidence type="ECO:0000313" key="5">
    <source>
        <dbReference type="EMBL" id="KMZ66474.1"/>
    </source>
</evidence>
<feature type="domain" description="RRM" evidence="4">
    <location>
        <begin position="196"/>
        <end position="274"/>
    </location>
</feature>
<proteinExistence type="predicted"/>
<feature type="region of interest" description="Disordered" evidence="3">
    <location>
        <begin position="272"/>
        <end position="293"/>
    </location>
</feature>
<dbReference type="OMA" id="NDEAPNG"/>
<keyword evidence="1 2" id="KW-0694">RNA-binding</keyword>
<dbReference type="AlphaFoldDB" id="A0A0K9PBX3"/>
<dbReference type="Gene3D" id="3.30.70.330">
    <property type="match status" value="2"/>
</dbReference>
<feature type="domain" description="RRM" evidence="4">
    <location>
        <begin position="95"/>
        <end position="172"/>
    </location>
</feature>
<comment type="caution">
    <text evidence="5">The sequence shown here is derived from an EMBL/GenBank/DDBJ whole genome shotgun (WGS) entry which is preliminary data.</text>
</comment>
<dbReference type="GO" id="GO:1901259">
    <property type="term" value="P:chloroplast rRNA processing"/>
    <property type="evidence" value="ECO:0000318"/>
    <property type="project" value="GO_Central"/>
</dbReference>
<protein>
    <recommendedName>
        <fullName evidence="4">RRM domain-containing protein</fullName>
    </recommendedName>
</protein>
<keyword evidence="6" id="KW-1185">Reference proteome</keyword>
<evidence type="ECO:0000256" key="1">
    <source>
        <dbReference type="ARBA" id="ARBA00022884"/>
    </source>
</evidence>
<dbReference type="GO" id="GO:0009507">
    <property type="term" value="C:chloroplast"/>
    <property type="evidence" value="ECO:0007669"/>
    <property type="project" value="GOC"/>
</dbReference>
<dbReference type="PANTHER" id="PTHR48025:SF6">
    <property type="entry name" value="RRM DOMAIN-CONTAINING PROTEIN"/>
    <property type="match status" value="1"/>
</dbReference>
<dbReference type="PANTHER" id="PTHR48025">
    <property type="entry name" value="OS02G0815200 PROTEIN"/>
    <property type="match status" value="1"/>
</dbReference>
<dbReference type="InterPro" id="IPR012677">
    <property type="entry name" value="Nucleotide-bd_a/b_plait_sf"/>
</dbReference>
<evidence type="ECO:0000259" key="4">
    <source>
        <dbReference type="PROSITE" id="PS50102"/>
    </source>
</evidence>
<reference evidence="6" key="1">
    <citation type="journal article" date="2016" name="Nature">
        <title>The genome of the seagrass Zostera marina reveals angiosperm adaptation to the sea.</title>
        <authorList>
            <person name="Olsen J.L."/>
            <person name="Rouze P."/>
            <person name="Verhelst B."/>
            <person name="Lin Y.-C."/>
            <person name="Bayer T."/>
            <person name="Collen J."/>
            <person name="Dattolo E."/>
            <person name="De Paoli E."/>
            <person name="Dittami S."/>
            <person name="Maumus F."/>
            <person name="Michel G."/>
            <person name="Kersting A."/>
            <person name="Lauritano C."/>
            <person name="Lohaus R."/>
            <person name="Toepel M."/>
            <person name="Tonon T."/>
            <person name="Vanneste K."/>
            <person name="Amirebrahimi M."/>
            <person name="Brakel J."/>
            <person name="Bostroem C."/>
            <person name="Chovatia M."/>
            <person name="Grimwood J."/>
            <person name="Jenkins J.W."/>
            <person name="Jueterbock A."/>
            <person name="Mraz A."/>
            <person name="Stam W.T."/>
            <person name="Tice H."/>
            <person name="Bornberg-Bauer E."/>
            <person name="Green P.J."/>
            <person name="Pearson G.A."/>
            <person name="Procaccini G."/>
            <person name="Duarte C.M."/>
            <person name="Schmutz J."/>
            <person name="Reusch T.B.H."/>
            <person name="Van de Peer Y."/>
        </authorList>
    </citation>
    <scope>NUCLEOTIDE SEQUENCE [LARGE SCALE GENOMIC DNA]</scope>
    <source>
        <strain evidence="6">cv. Finnish</strain>
    </source>
</reference>
<evidence type="ECO:0000256" key="3">
    <source>
        <dbReference type="SAM" id="MobiDB-lite"/>
    </source>
</evidence>
<dbReference type="InterPro" id="IPR050502">
    <property type="entry name" value="Euk_RNA-bind_prot"/>
</dbReference>
<gene>
    <name evidence="5" type="ORF">ZOSMA_29G01270</name>
</gene>
<dbReference type="PROSITE" id="PS50102">
    <property type="entry name" value="RRM"/>
    <property type="match status" value="2"/>
</dbReference>
<dbReference type="EMBL" id="LFYR01000980">
    <property type="protein sequence ID" value="KMZ66474.1"/>
    <property type="molecule type" value="Genomic_DNA"/>
</dbReference>
<accession>A0A0K9PBX3</accession>
<dbReference type="CDD" id="cd00590">
    <property type="entry name" value="RRM_SF"/>
    <property type="match status" value="1"/>
</dbReference>
<dbReference type="SUPFAM" id="SSF54928">
    <property type="entry name" value="RNA-binding domain, RBD"/>
    <property type="match status" value="2"/>
</dbReference>